<gene>
    <name evidence="2" type="ORF">ARMSODRAFT_983454</name>
</gene>
<dbReference type="Proteomes" id="UP000218334">
    <property type="component" value="Unassembled WGS sequence"/>
</dbReference>
<reference evidence="3" key="1">
    <citation type="journal article" date="2017" name="Nat. Ecol. Evol.">
        <title>Genome expansion and lineage-specific genetic innovations in the forest pathogenic fungi Armillaria.</title>
        <authorList>
            <person name="Sipos G."/>
            <person name="Prasanna A.N."/>
            <person name="Walter M.C."/>
            <person name="O'Connor E."/>
            <person name="Balint B."/>
            <person name="Krizsan K."/>
            <person name="Kiss B."/>
            <person name="Hess J."/>
            <person name="Varga T."/>
            <person name="Slot J."/>
            <person name="Riley R."/>
            <person name="Boka B."/>
            <person name="Rigling D."/>
            <person name="Barry K."/>
            <person name="Lee J."/>
            <person name="Mihaltcheva S."/>
            <person name="LaButti K."/>
            <person name="Lipzen A."/>
            <person name="Waldron R."/>
            <person name="Moloney N.M."/>
            <person name="Sperisen C."/>
            <person name="Kredics L."/>
            <person name="Vagvoelgyi C."/>
            <person name="Patrignani A."/>
            <person name="Fitzpatrick D."/>
            <person name="Nagy I."/>
            <person name="Doyle S."/>
            <person name="Anderson J.B."/>
            <person name="Grigoriev I.V."/>
            <person name="Gueldener U."/>
            <person name="Muensterkoetter M."/>
            <person name="Nagy L.G."/>
        </authorList>
    </citation>
    <scope>NUCLEOTIDE SEQUENCE [LARGE SCALE GENOMIC DNA]</scope>
    <source>
        <strain evidence="3">28-4</strain>
    </source>
</reference>
<dbReference type="AlphaFoldDB" id="A0A2H3AVN6"/>
<sequence>MSLRVAFELTMLDLLVRLTQSDPPPLPPKHRLLRSKVDIQAVNPYLLAPLPIESPWEETMALIYQALKLEIMRTRLCLCHSIKRGHSDNIVMSEANVIDDAEPQGLHSPLSKNSKEAVLTDTIEISTDKVPVKGEGDKNIIDGGGDGTELQNNGETAVLHEVDSFVGIMDAVAPLARVRDLLRNRDGEERVKTIKLVGQLSTKPVLLKHLLYIAFHPSKPNLHNLALADPSQFKFYQGRIANGSGAVQSFFLVGQVVYSELFNEDNSKQICVKPLYSHWARSAVVIGKIMGLKSNESVTFSSYHGGVSMTTYMKKSISTGDDSTLHPVPVNGKKHGPAMERKRLIVPVFDCKGTFQLTKYHKMLPVSEDPEVGSFVTVIFTTRRTIRLKKVTFPKPSDLYVNFGVTGHEVVVKKEIEVEDEPSEDDKDTPYIPSHILRTVTLCLREKMAFPLELYGEIASFADDHTVLRNFTLSCRAAQNMCQPLLWERVHVSNIHESGSMYLWFLENVHLARETRTVKLFGPGGYSQSQEADWLQLHRLVFLLSTGRSIVSVEVARFNLDSIPSSFLSPLLAAVIGDASFRVVGCKYGPTSFEQIVTSGVQRAAFGTWRNCAFISTEMNSAGYKKFSMNADKA</sequence>
<feature type="chain" id="PRO_5013930894" description="F-box domain-containing protein" evidence="1">
    <location>
        <begin position="22"/>
        <end position="634"/>
    </location>
</feature>
<evidence type="ECO:0008006" key="4">
    <source>
        <dbReference type="Google" id="ProtNLM"/>
    </source>
</evidence>
<name>A0A2H3AVN6_9AGAR</name>
<keyword evidence="1" id="KW-0732">Signal</keyword>
<accession>A0A2H3AVN6</accession>
<organism evidence="2 3">
    <name type="scientific">Armillaria solidipes</name>
    <dbReference type="NCBI Taxonomy" id="1076256"/>
    <lineage>
        <taxon>Eukaryota</taxon>
        <taxon>Fungi</taxon>
        <taxon>Dikarya</taxon>
        <taxon>Basidiomycota</taxon>
        <taxon>Agaricomycotina</taxon>
        <taxon>Agaricomycetes</taxon>
        <taxon>Agaricomycetidae</taxon>
        <taxon>Agaricales</taxon>
        <taxon>Marasmiineae</taxon>
        <taxon>Physalacriaceae</taxon>
        <taxon>Armillaria</taxon>
    </lineage>
</organism>
<dbReference type="EMBL" id="KZ293518">
    <property type="protein sequence ID" value="PBK58942.1"/>
    <property type="molecule type" value="Genomic_DNA"/>
</dbReference>
<protein>
    <recommendedName>
        <fullName evidence="4">F-box domain-containing protein</fullName>
    </recommendedName>
</protein>
<evidence type="ECO:0000313" key="3">
    <source>
        <dbReference type="Proteomes" id="UP000218334"/>
    </source>
</evidence>
<feature type="signal peptide" evidence="1">
    <location>
        <begin position="1"/>
        <end position="21"/>
    </location>
</feature>
<evidence type="ECO:0000256" key="1">
    <source>
        <dbReference type="SAM" id="SignalP"/>
    </source>
</evidence>
<evidence type="ECO:0000313" key="2">
    <source>
        <dbReference type="EMBL" id="PBK58942.1"/>
    </source>
</evidence>
<proteinExistence type="predicted"/>
<keyword evidence="3" id="KW-1185">Reference proteome</keyword>